<sequence>MSEIKLNLPHVVSIITTEACWRIFQFDLHHRDPPVERILLIFFPPRAPSMPPQPQHPEPPATISLSSVAHVLPGHLRDRVARLDEVAEIHALTLPHVPPPRKKNQEKGSDMWIWDSMRISFLMRHGDVVLRRRQIGRNGGCAGGAWWGSYGGKEREFYVFFFFLRIERE</sequence>
<dbReference type="Proteomes" id="UP000015105">
    <property type="component" value="Chromosome 2D"/>
</dbReference>
<evidence type="ECO:0000313" key="2">
    <source>
        <dbReference type="Proteomes" id="UP000015105"/>
    </source>
</evidence>
<reference evidence="1" key="3">
    <citation type="journal article" date="2017" name="Nature">
        <title>Genome sequence of the progenitor of the wheat D genome Aegilops tauschii.</title>
        <authorList>
            <person name="Luo M.C."/>
            <person name="Gu Y.Q."/>
            <person name="Puiu D."/>
            <person name="Wang H."/>
            <person name="Twardziok S.O."/>
            <person name="Deal K.R."/>
            <person name="Huo N."/>
            <person name="Zhu T."/>
            <person name="Wang L."/>
            <person name="Wang Y."/>
            <person name="McGuire P.E."/>
            <person name="Liu S."/>
            <person name="Long H."/>
            <person name="Ramasamy R.K."/>
            <person name="Rodriguez J.C."/>
            <person name="Van S.L."/>
            <person name="Yuan L."/>
            <person name="Wang Z."/>
            <person name="Xia Z."/>
            <person name="Xiao L."/>
            <person name="Anderson O.D."/>
            <person name="Ouyang S."/>
            <person name="Liang Y."/>
            <person name="Zimin A.V."/>
            <person name="Pertea G."/>
            <person name="Qi P."/>
            <person name="Bennetzen J.L."/>
            <person name="Dai X."/>
            <person name="Dawson M.W."/>
            <person name="Muller H.G."/>
            <person name="Kugler K."/>
            <person name="Rivarola-Duarte L."/>
            <person name="Spannagl M."/>
            <person name="Mayer K.F.X."/>
            <person name="Lu F.H."/>
            <person name="Bevan M.W."/>
            <person name="Leroy P."/>
            <person name="Li P."/>
            <person name="You F.M."/>
            <person name="Sun Q."/>
            <person name="Liu Z."/>
            <person name="Lyons E."/>
            <person name="Wicker T."/>
            <person name="Salzberg S.L."/>
            <person name="Devos K.M."/>
            <person name="Dvorak J."/>
        </authorList>
    </citation>
    <scope>NUCLEOTIDE SEQUENCE [LARGE SCALE GENOMIC DNA]</scope>
    <source>
        <strain evidence="1">cv. AL8/78</strain>
    </source>
</reference>
<dbReference type="Gramene" id="AET2Gv20737900.3">
    <property type="protein sequence ID" value="AET2Gv20737900.3"/>
    <property type="gene ID" value="AET2Gv20737900"/>
</dbReference>
<reference evidence="1" key="5">
    <citation type="journal article" date="2021" name="G3 (Bethesda)">
        <title>Aegilops tauschii genome assembly Aet v5.0 features greater sequence contiguity and improved annotation.</title>
        <authorList>
            <person name="Wang L."/>
            <person name="Zhu T."/>
            <person name="Rodriguez J.C."/>
            <person name="Deal K.R."/>
            <person name="Dubcovsky J."/>
            <person name="McGuire P.E."/>
            <person name="Lux T."/>
            <person name="Spannagl M."/>
            <person name="Mayer K.F.X."/>
            <person name="Baldrich P."/>
            <person name="Meyers B.C."/>
            <person name="Huo N."/>
            <person name="Gu Y.Q."/>
            <person name="Zhou H."/>
            <person name="Devos K.M."/>
            <person name="Bennetzen J.L."/>
            <person name="Unver T."/>
            <person name="Budak H."/>
            <person name="Gulick P.J."/>
            <person name="Galiba G."/>
            <person name="Kalapos B."/>
            <person name="Nelson D.R."/>
            <person name="Li P."/>
            <person name="You F.M."/>
            <person name="Luo M.C."/>
            <person name="Dvorak J."/>
        </authorList>
    </citation>
    <scope>NUCLEOTIDE SEQUENCE [LARGE SCALE GENOMIC DNA]</scope>
    <source>
        <strain evidence="1">cv. AL8/78</strain>
    </source>
</reference>
<protein>
    <submittedName>
        <fullName evidence="1">Uncharacterized protein</fullName>
    </submittedName>
</protein>
<evidence type="ECO:0000313" key="1">
    <source>
        <dbReference type="EnsemblPlants" id="AET2Gv20737900.3"/>
    </source>
</evidence>
<accession>A0A453C528</accession>
<reference evidence="2" key="1">
    <citation type="journal article" date="2014" name="Science">
        <title>Ancient hybridizations among the ancestral genomes of bread wheat.</title>
        <authorList>
            <consortium name="International Wheat Genome Sequencing Consortium,"/>
            <person name="Marcussen T."/>
            <person name="Sandve S.R."/>
            <person name="Heier L."/>
            <person name="Spannagl M."/>
            <person name="Pfeifer M."/>
            <person name="Jakobsen K.S."/>
            <person name="Wulff B.B."/>
            <person name="Steuernagel B."/>
            <person name="Mayer K.F."/>
            <person name="Olsen O.A."/>
        </authorList>
    </citation>
    <scope>NUCLEOTIDE SEQUENCE [LARGE SCALE GENOMIC DNA]</scope>
    <source>
        <strain evidence="2">cv. AL8/78</strain>
    </source>
</reference>
<reference evidence="1" key="4">
    <citation type="submission" date="2019-03" db="UniProtKB">
        <authorList>
            <consortium name="EnsemblPlants"/>
        </authorList>
    </citation>
    <scope>IDENTIFICATION</scope>
</reference>
<keyword evidence="2" id="KW-1185">Reference proteome</keyword>
<dbReference type="EnsemblPlants" id="AET2Gv20737900.3">
    <property type="protein sequence ID" value="AET2Gv20737900.3"/>
    <property type="gene ID" value="AET2Gv20737900"/>
</dbReference>
<name>A0A453C528_AEGTS</name>
<organism evidence="1 2">
    <name type="scientific">Aegilops tauschii subsp. strangulata</name>
    <name type="common">Goatgrass</name>
    <dbReference type="NCBI Taxonomy" id="200361"/>
    <lineage>
        <taxon>Eukaryota</taxon>
        <taxon>Viridiplantae</taxon>
        <taxon>Streptophyta</taxon>
        <taxon>Embryophyta</taxon>
        <taxon>Tracheophyta</taxon>
        <taxon>Spermatophyta</taxon>
        <taxon>Magnoliopsida</taxon>
        <taxon>Liliopsida</taxon>
        <taxon>Poales</taxon>
        <taxon>Poaceae</taxon>
        <taxon>BOP clade</taxon>
        <taxon>Pooideae</taxon>
        <taxon>Triticodae</taxon>
        <taxon>Triticeae</taxon>
        <taxon>Triticinae</taxon>
        <taxon>Aegilops</taxon>
    </lineage>
</organism>
<proteinExistence type="predicted"/>
<reference evidence="2" key="2">
    <citation type="journal article" date="2017" name="Nat. Plants">
        <title>The Aegilops tauschii genome reveals multiple impacts of transposons.</title>
        <authorList>
            <person name="Zhao G."/>
            <person name="Zou C."/>
            <person name="Li K."/>
            <person name="Wang K."/>
            <person name="Li T."/>
            <person name="Gao L."/>
            <person name="Zhang X."/>
            <person name="Wang H."/>
            <person name="Yang Z."/>
            <person name="Liu X."/>
            <person name="Jiang W."/>
            <person name="Mao L."/>
            <person name="Kong X."/>
            <person name="Jiao Y."/>
            <person name="Jia J."/>
        </authorList>
    </citation>
    <scope>NUCLEOTIDE SEQUENCE [LARGE SCALE GENOMIC DNA]</scope>
    <source>
        <strain evidence="2">cv. AL8/78</strain>
    </source>
</reference>
<dbReference type="AlphaFoldDB" id="A0A453C528"/>